<name>A0A2J8QEA2_PANTR</name>
<dbReference type="Proteomes" id="UP000236370">
    <property type="component" value="Unassembled WGS sequence"/>
</dbReference>
<sequence length="72" mass="8534">QHPLHVEVLHSEIMAHQKFALRLGSWMNKIMSYSSDFRQIFCQACLREEPDSENPCLISRLMLWDAKLYKVL</sequence>
<protein>
    <submittedName>
        <fullName evidence="1">UBR1 isoform 9</fullName>
    </submittedName>
</protein>
<comment type="caution">
    <text evidence="1">The sequence shown here is derived from an EMBL/GenBank/DDBJ whole genome shotgun (WGS) entry which is preliminary data.</text>
</comment>
<proteinExistence type="predicted"/>
<dbReference type="UniPathway" id="UPA00143"/>
<dbReference type="EMBL" id="NBAG03000046">
    <property type="protein sequence ID" value="PNI94591.1"/>
    <property type="molecule type" value="Genomic_DNA"/>
</dbReference>
<evidence type="ECO:0000313" key="1">
    <source>
        <dbReference type="EMBL" id="PNI94591.1"/>
    </source>
</evidence>
<reference evidence="1 2" key="1">
    <citation type="submission" date="2017-12" db="EMBL/GenBank/DDBJ databases">
        <title>High-resolution comparative analysis of great ape genomes.</title>
        <authorList>
            <person name="Pollen A."/>
            <person name="Hastie A."/>
            <person name="Hormozdiari F."/>
            <person name="Dougherty M."/>
            <person name="Liu R."/>
            <person name="Chaisson M."/>
            <person name="Hoppe E."/>
            <person name="Hill C."/>
            <person name="Pang A."/>
            <person name="Hillier L."/>
            <person name="Baker C."/>
            <person name="Armstrong J."/>
            <person name="Shendure J."/>
            <person name="Paten B."/>
            <person name="Wilson R."/>
            <person name="Chao H."/>
            <person name="Schneider V."/>
            <person name="Ventura M."/>
            <person name="Kronenberg Z."/>
            <person name="Murali S."/>
            <person name="Gordon D."/>
            <person name="Cantsilieris S."/>
            <person name="Munson K."/>
            <person name="Nelson B."/>
            <person name="Raja A."/>
            <person name="Underwood J."/>
            <person name="Diekhans M."/>
            <person name="Fiddes I."/>
            <person name="Haussler D."/>
            <person name="Eichler E."/>
        </authorList>
    </citation>
    <scope>NUCLEOTIDE SEQUENCE [LARGE SCALE GENOMIC DNA]</scope>
    <source>
        <strain evidence="1">Yerkes chimp pedigree #C0471</strain>
    </source>
</reference>
<gene>
    <name evidence="1" type="ORF">CK820_G0033583</name>
</gene>
<organism evidence="1 2">
    <name type="scientific">Pan troglodytes</name>
    <name type="common">Chimpanzee</name>
    <dbReference type="NCBI Taxonomy" id="9598"/>
    <lineage>
        <taxon>Eukaryota</taxon>
        <taxon>Metazoa</taxon>
        <taxon>Chordata</taxon>
        <taxon>Craniata</taxon>
        <taxon>Vertebrata</taxon>
        <taxon>Euteleostomi</taxon>
        <taxon>Mammalia</taxon>
        <taxon>Eutheria</taxon>
        <taxon>Euarchontoglires</taxon>
        <taxon>Primates</taxon>
        <taxon>Haplorrhini</taxon>
        <taxon>Catarrhini</taxon>
        <taxon>Hominidae</taxon>
        <taxon>Pan</taxon>
    </lineage>
</organism>
<dbReference type="GO" id="GO:0016567">
    <property type="term" value="P:protein ubiquitination"/>
    <property type="evidence" value="ECO:0007669"/>
    <property type="project" value="UniProtKB-UniPathway"/>
</dbReference>
<evidence type="ECO:0000313" key="2">
    <source>
        <dbReference type="Proteomes" id="UP000236370"/>
    </source>
</evidence>
<dbReference type="AlphaFoldDB" id="A0A2J8QEA2"/>
<accession>A0A2J8QEA2</accession>
<feature type="non-terminal residue" evidence="1">
    <location>
        <position position="1"/>
    </location>
</feature>